<gene>
    <name evidence="6" type="ORF">M513_07456</name>
</gene>
<feature type="domain" description="C2" evidence="4">
    <location>
        <begin position="483"/>
        <end position="599"/>
    </location>
</feature>
<dbReference type="CDD" id="cd05136">
    <property type="entry name" value="RasGAP_DAB2IP"/>
    <property type="match status" value="1"/>
</dbReference>
<evidence type="ECO:0000313" key="7">
    <source>
        <dbReference type="Proteomes" id="UP000030764"/>
    </source>
</evidence>
<reference evidence="6 7" key="1">
    <citation type="journal article" date="2014" name="Nat. Genet.">
        <title>Genome and transcriptome of the porcine whipworm Trichuris suis.</title>
        <authorList>
            <person name="Jex A.R."/>
            <person name="Nejsum P."/>
            <person name="Schwarz E.M."/>
            <person name="Hu L."/>
            <person name="Young N.D."/>
            <person name="Hall R.S."/>
            <person name="Korhonen P.K."/>
            <person name="Liao S."/>
            <person name="Thamsborg S."/>
            <person name="Xia J."/>
            <person name="Xu P."/>
            <person name="Wang S."/>
            <person name="Scheerlinck J.P."/>
            <person name="Hofmann A."/>
            <person name="Sternberg P.W."/>
            <person name="Wang J."/>
            <person name="Gasser R.B."/>
        </authorList>
    </citation>
    <scope>NUCLEOTIDE SEQUENCE [LARGE SCALE GENOMIC DNA]</scope>
    <source>
        <strain evidence="6">DCEP-RM93M</strain>
    </source>
</reference>
<feature type="compositionally biased region" description="Low complexity" evidence="3">
    <location>
        <begin position="1128"/>
        <end position="1139"/>
    </location>
</feature>
<dbReference type="SUPFAM" id="SSF49562">
    <property type="entry name" value="C2 domain (Calcium/lipid-binding domain, CaLB)"/>
    <property type="match status" value="1"/>
</dbReference>
<feature type="coiled-coil region" evidence="2">
    <location>
        <begin position="1295"/>
        <end position="1365"/>
    </location>
</feature>
<feature type="region of interest" description="Disordered" evidence="3">
    <location>
        <begin position="960"/>
        <end position="999"/>
    </location>
</feature>
<dbReference type="GO" id="GO:0005096">
    <property type="term" value="F:GTPase activator activity"/>
    <property type="evidence" value="ECO:0007669"/>
    <property type="project" value="UniProtKB-KW"/>
</dbReference>
<keyword evidence="1" id="KW-0343">GTPase activation</keyword>
<dbReference type="CDD" id="cd04013">
    <property type="entry name" value="C2_SynGAP_like"/>
    <property type="match status" value="1"/>
</dbReference>
<feature type="region of interest" description="Disordered" evidence="3">
    <location>
        <begin position="1115"/>
        <end position="1163"/>
    </location>
</feature>
<feature type="compositionally biased region" description="Polar residues" evidence="3">
    <location>
        <begin position="1267"/>
        <end position="1287"/>
    </location>
</feature>
<dbReference type="PROSITE" id="PS50018">
    <property type="entry name" value="RAS_GTPASE_ACTIV_2"/>
    <property type="match status" value="1"/>
</dbReference>
<feature type="compositionally biased region" description="Polar residues" evidence="3">
    <location>
        <begin position="267"/>
        <end position="279"/>
    </location>
</feature>
<dbReference type="Pfam" id="PF00616">
    <property type="entry name" value="RasGAP"/>
    <property type="match status" value="2"/>
</dbReference>
<dbReference type="EMBL" id="KL363237">
    <property type="protein sequence ID" value="KFD51577.1"/>
    <property type="molecule type" value="Genomic_DNA"/>
</dbReference>
<organism evidence="6 7">
    <name type="scientific">Trichuris suis</name>
    <name type="common">pig whipworm</name>
    <dbReference type="NCBI Taxonomy" id="68888"/>
    <lineage>
        <taxon>Eukaryota</taxon>
        <taxon>Metazoa</taxon>
        <taxon>Ecdysozoa</taxon>
        <taxon>Nematoda</taxon>
        <taxon>Enoplea</taxon>
        <taxon>Dorylaimia</taxon>
        <taxon>Trichinellida</taxon>
        <taxon>Trichuridae</taxon>
        <taxon>Trichuris</taxon>
    </lineage>
</organism>
<dbReference type="InterPro" id="IPR035892">
    <property type="entry name" value="C2_domain_sf"/>
</dbReference>
<keyword evidence="2" id="KW-0175">Coiled coil</keyword>
<dbReference type="SMART" id="SM00239">
    <property type="entry name" value="C2"/>
    <property type="match status" value="1"/>
</dbReference>
<sequence>MELDFLFFTLSVYGRQLFARNCVRGCVCFGLSGSRCCKAATTVSLPKWRQSATKVGFWCANNANGPTRRTGWPHGDIRIRVDDDPAGPSLFHSFCHCPDVSPSLVHYLLSPTIFGSLDCSHPSLRAFASSTLSLCAPGCASPKTGARARQVANIRPARQQSGSFKLPVLHSFFLLAVYKAAVQQEVKNLKATRKFVVVVMSRRYLCSSTLSLSVIPEQGEYYDLTFFVEWANDIGDRTRDSNELDTWSLDRRPAKSSNRPCAFGTMPASQNVAQPSPLVTPSPGSRLANFFVRPFRSSALKRTKSFSKLDRKRSPFGLTASAPAAGDWYGCSKVRNSRSHDSLLVGSSQSTSAEGASLVRTVDLSKPGCSVVPVHASLLGTPHCYRVKSVGSDGSVLSSKYFACKTACERDRWIANLSRSMQPNRDQSKRLENSLQVWILEAKGVLAKRRYLCELSLDGQVQARTSSKLNANICFWGEQFVFTLSRSMQPNRDQSKRLENSLQVWILEAKGVLAKRRYLCELSLDGQVQARTSSKLNANICFWGEQFVFTNLASLNGITIGLYRESERKKRKENRTSLIGHVDIPVNSLCSKYPVEKWYVICGHDKSASKGGEAISLRVKARFQSVTVLPLKVYVRLLQFLTENYLQLCLVLEPVLSVRAKEDFATSLVRIMHSQHLAKNFLCDLIMAEIEGLENDHLMFRGNSLATKAVEAYIKLIGEQYLHRTLASFVRTIQSSDEDCEVDPEKLSNRALIEKHQEALLTVVHSAWGRILNSFHDFPLELRLLFHEVRKRLADCGRGELADNLISSSVFLRFLCPAIMSPSLFNLIQEYPCGRTARNLTLVAKTVQTLANFNKFGGKEHYMEFMNRFVEGEWEHMRQFLRRISSPLCSSGLKSRSAAEWNGVIDLGKDLSLLHGFLAEVLPDANAKKRSWSMLPTLNSVVEEIGGAYCREDLSLVSSRSMDESNDSTTEGEKSRSYCLSTESSTSSESTGKPSMRNDEDCPWYTIIDENIGLRRMGLLVQQSRLSKHPDGYRQSADCSGACLQSRPQEAITASQLISGNSSSDIRFVDDASASGTEYHHTSTNAGEGFRTQRGLDGSEVSQASLCQTTVATSDYNSLSNSTNSPVGSTCSCSGGSSTADRRPNHSDSTVDFDESPVASSSQTHIPMAVSNPLYSLQQVPAVPCRSRDEVAGAIAHTDLISKRTPLICGGGDPTETAGRTSAHVDAHSTGKPLLPRTNPRFNGASFQHARAMSLSIPGVSGPLTRPPSTQNSVSHDATVQGSSSGDLNADLLHRSALIRELRELKQKLELSESRLQMAEQRERSWKQMYDERIPVWSEQVRPVFNRLREVEEELQQEINASIQKQMIIEKQRERIHSLVAANERLLSMFQQKDNCQELMALTENLANALTPPESDDGGSQQRPVNKWDDATTLSNGMTNLGINGNGDGGSVDKCAGELLPGDFSQLKTTQC</sequence>
<name>A0A085M2Y1_9BILA</name>
<dbReference type="InterPro" id="IPR023152">
    <property type="entry name" value="RasGAP_CS"/>
</dbReference>
<feature type="compositionally biased region" description="Polar residues" evidence="3">
    <location>
        <begin position="1115"/>
        <end position="1127"/>
    </location>
</feature>
<evidence type="ECO:0000256" key="2">
    <source>
        <dbReference type="SAM" id="Coils"/>
    </source>
</evidence>
<dbReference type="Gene3D" id="2.60.40.150">
    <property type="entry name" value="C2 domain"/>
    <property type="match status" value="1"/>
</dbReference>
<protein>
    <submittedName>
        <fullName evidence="6">Uncharacterized protein</fullName>
    </submittedName>
</protein>
<dbReference type="PROSITE" id="PS50004">
    <property type="entry name" value="C2"/>
    <property type="match status" value="1"/>
</dbReference>
<evidence type="ECO:0000256" key="1">
    <source>
        <dbReference type="ARBA" id="ARBA00022468"/>
    </source>
</evidence>
<dbReference type="Gene3D" id="1.10.506.10">
    <property type="entry name" value="GTPase Activation - p120gap, domain 1"/>
    <property type="match status" value="2"/>
</dbReference>
<dbReference type="Proteomes" id="UP000030764">
    <property type="component" value="Unassembled WGS sequence"/>
</dbReference>
<evidence type="ECO:0000259" key="4">
    <source>
        <dbReference type="PROSITE" id="PS50004"/>
    </source>
</evidence>
<proteinExistence type="predicted"/>
<evidence type="ECO:0000259" key="5">
    <source>
        <dbReference type="PROSITE" id="PS50018"/>
    </source>
</evidence>
<dbReference type="PROSITE" id="PS00509">
    <property type="entry name" value="RAS_GTPASE_ACTIV_1"/>
    <property type="match status" value="1"/>
</dbReference>
<accession>A0A085M2Y1</accession>
<feature type="region of interest" description="Disordered" evidence="3">
    <location>
        <begin position="1409"/>
        <end position="1433"/>
    </location>
</feature>
<dbReference type="InterPro" id="IPR001936">
    <property type="entry name" value="RasGAP_dom"/>
</dbReference>
<feature type="region of interest" description="Disordered" evidence="3">
    <location>
        <begin position="1261"/>
        <end position="1287"/>
    </location>
</feature>
<evidence type="ECO:0000256" key="3">
    <source>
        <dbReference type="SAM" id="MobiDB-lite"/>
    </source>
</evidence>
<dbReference type="InterPro" id="IPR008936">
    <property type="entry name" value="Rho_GTPase_activation_prot"/>
</dbReference>
<keyword evidence="7" id="KW-1185">Reference proteome</keyword>
<dbReference type="SUPFAM" id="SSF48350">
    <property type="entry name" value="GTPase activation domain, GAP"/>
    <property type="match status" value="1"/>
</dbReference>
<dbReference type="InterPro" id="IPR057606">
    <property type="entry name" value="SynGAP1-like_PH"/>
</dbReference>
<feature type="domain" description="Ras-GAP" evidence="5">
    <location>
        <begin position="660"/>
        <end position="852"/>
    </location>
</feature>
<dbReference type="PANTHER" id="PTHR10194">
    <property type="entry name" value="RAS GTPASE-ACTIVATING PROTEINS"/>
    <property type="match status" value="1"/>
</dbReference>
<dbReference type="SMART" id="SM00323">
    <property type="entry name" value="RasGAP"/>
    <property type="match status" value="1"/>
</dbReference>
<dbReference type="InterPro" id="IPR039360">
    <property type="entry name" value="Ras_GTPase"/>
</dbReference>
<feature type="region of interest" description="Disordered" evidence="3">
    <location>
        <begin position="252"/>
        <end position="279"/>
    </location>
</feature>
<dbReference type="PANTHER" id="PTHR10194:SF60">
    <property type="entry name" value="RAS GTPASE-ACTIVATING PROTEIN RASKOL"/>
    <property type="match status" value="1"/>
</dbReference>
<feature type="compositionally biased region" description="Low complexity" evidence="3">
    <location>
        <begin position="981"/>
        <end position="991"/>
    </location>
</feature>
<dbReference type="Pfam" id="PF00168">
    <property type="entry name" value="C2"/>
    <property type="match status" value="2"/>
</dbReference>
<evidence type="ECO:0000313" key="6">
    <source>
        <dbReference type="EMBL" id="KFD51577.1"/>
    </source>
</evidence>
<dbReference type="InterPro" id="IPR000008">
    <property type="entry name" value="C2_dom"/>
</dbReference>
<feature type="region of interest" description="Disordered" evidence="3">
    <location>
        <begin position="1077"/>
        <end position="1097"/>
    </location>
</feature>
<dbReference type="Pfam" id="PF25321">
    <property type="entry name" value="PH_RASGAP"/>
    <property type="match status" value="1"/>
</dbReference>